<dbReference type="SUPFAM" id="SSF56219">
    <property type="entry name" value="DNase I-like"/>
    <property type="match status" value="1"/>
</dbReference>
<gene>
    <name evidence="1" type="ORF">HRI_000078100</name>
</gene>
<dbReference type="Gene3D" id="3.60.10.10">
    <property type="entry name" value="Endonuclease/exonuclease/phosphatase"/>
    <property type="match status" value="1"/>
</dbReference>
<accession>A0A9W7GTI0</accession>
<dbReference type="OrthoDB" id="1435636at2759"/>
<dbReference type="AlphaFoldDB" id="A0A9W7GTI0"/>
<sequence length="172" mass="19542">MEEFDMFIGEVGLIDLPMSGGGFTCCSNRESPVFCRLDRFLLSADLLGMLPEFSLKVGMCSISDHKPILLCRDIHNRDPKPFRWFDHWADEEEYELVVKEAVRAAEGKGIGCFLEQCQIESKKWVNGRKSKQGEDSVSVEKKLIELESKIQKGIVDNGAIAELKMLRAKLWN</sequence>
<evidence type="ECO:0000313" key="2">
    <source>
        <dbReference type="Proteomes" id="UP001165190"/>
    </source>
</evidence>
<proteinExistence type="predicted"/>
<evidence type="ECO:0008006" key="3">
    <source>
        <dbReference type="Google" id="ProtNLM"/>
    </source>
</evidence>
<protein>
    <recommendedName>
        <fullName evidence="3">Endonuclease/exonuclease/phosphatase domain-containing protein</fullName>
    </recommendedName>
</protein>
<organism evidence="1 2">
    <name type="scientific">Hibiscus trionum</name>
    <name type="common">Flower of an hour</name>
    <dbReference type="NCBI Taxonomy" id="183268"/>
    <lineage>
        <taxon>Eukaryota</taxon>
        <taxon>Viridiplantae</taxon>
        <taxon>Streptophyta</taxon>
        <taxon>Embryophyta</taxon>
        <taxon>Tracheophyta</taxon>
        <taxon>Spermatophyta</taxon>
        <taxon>Magnoliopsida</taxon>
        <taxon>eudicotyledons</taxon>
        <taxon>Gunneridae</taxon>
        <taxon>Pentapetalae</taxon>
        <taxon>rosids</taxon>
        <taxon>malvids</taxon>
        <taxon>Malvales</taxon>
        <taxon>Malvaceae</taxon>
        <taxon>Malvoideae</taxon>
        <taxon>Hibiscus</taxon>
    </lineage>
</organism>
<reference evidence="1" key="1">
    <citation type="submission" date="2023-05" db="EMBL/GenBank/DDBJ databases">
        <title>Genome and transcriptome analyses reveal genes involved in the formation of fine ridges on petal epidermal cells in Hibiscus trionum.</title>
        <authorList>
            <person name="Koshimizu S."/>
            <person name="Masuda S."/>
            <person name="Ishii T."/>
            <person name="Shirasu K."/>
            <person name="Hoshino A."/>
            <person name="Arita M."/>
        </authorList>
    </citation>
    <scope>NUCLEOTIDE SEQUENCE</scope>
    <source>
        <strain evidence="1">Hamamatsu line</strain>
    </source>
</reference>
<keyword evidence="2" id="KW-1185">Reference proteome</keyword>
<dbReference type="PANTHER" id="PTHR33710:SF64">
    <property type="entry name" value="ENDONUCLEASE_EXONUCLEASE_PHOSPHATASE DOMAIN-CONTAINING PROTEIN"/>
    <property type="match status" value="1"/>
</dbReference>
<evidence type="ECO:0000313" key="1">
    <source>
        <dbReference type="EMBL" id="GMI64088.1"/>
    </source>
</evidence>
<name>A0A9W7GTI0_HIBTR</name>
<dbReference type="Proteomes" id="UP001165190">
    <property type="component" value="Unassembled WGS sequence"/>
</dbReference>
<comment type="caution">
    <text evidence="1">The sequence shown here is derived from an EMBL/GenBank/DDBJ whole genome shotgun (WGS) entry which is preliminary data.</text>
</comment>
<dbReference type="EMBL" id="BSYR01000003">
    <property type="protein sequence ID" value="GMI64088.1"/>
    <property type="molecule type" value="Genomic_DNA"/>
</dbReference>
<dbReference type="InterPro" id="IPR036691">
    <property type="entry name" value="Endo/exonu/phosph_ase_sf"/>
</dbReference>
<dbReference type="PANTHER" id="PTHR33710">
    <property type="entry name" value="BNAC02G09200D PROTEIN"/>
    <property type="match status" value="1"/>
</dbReference>